<dbReference type="SUPFAM" id="SSF103473">
    <property type="entry name" value="MFS general substrate transporter"/>
    <property type="match status" value="1"/>
</dbReference>
<keyword evidence="9" id="KW-1185">Reference proteome</keyword>
<sequence length="338" mass="35146">MFCAFRPSLPTLIAARALGGLCWGLAAVHYPTWVNRYGPADKRTLWMAGINAMLLTGIVSGYVVGGLSRAMGAASWEFLYLTEGLLMLGCGICGSRFDSSVVQVQATEGASEAEEKLPSEAESTGQKASLIPKELKALGSSGLFLSTLAAGCFQSGSVGFMLYFITQALGAIFHWSAETISIVVSIVITVGPIGGIILGANYLNSVGGYRNYRRANAMMAVCAICSLLSGCCLPLAGSSPIFYSIANLGLLLFGAAPTAAINGIAVSCVPEAKHFASAAQFAAQNLAKLLIPLLGGVVIDHIGLARGYHAVTIGSLVLYTIAACTAYLQAARQDAEEE</sequence>
<organism evidence="8 9">
    <name type="scientific">Symbiodinium natans</name>
    <dbReference type="NCBI Taxonomy" id="878477"/>
    <lineage>
        <taxon>Eukaryota</taxon>
        <taxon>Sar</taxon>
        <taxon>Alveolata</taxon>
        <taxon>Dinophyceae</taxon>
        <taxon>Suessiales</taxon>
        <taxon>Symbiodiniaceae</taxon>
        <taxon>Symbiodinium</taxon>
    </lineage>
</organism>
<evidence type="ECO:0000256" key="5">
    <source>
        <dbReference type="ARBA" id="ARBA00023136"/>
    </source>
</evidence>
<keyword evidence="4 7" id="KW-1133">Transmembrane helix</keyword>
<dbReference type="EMBL" id="CAJNDS010000191">
    <property type="protein sequence ID" value="CAE7024844.1"/>
    <property type="molecule type" value="Genomic_DNA"/>
</dbReference>
<comment type="similarity">
    <text evidence="6">Belongs to the major facilitator superfamily. Spinster (TC 2.A.1.49) family.</text>
</comment>
<dbReference type="PANTHER" id="PTHR23505:SF79">
    <property type="entry name" value="PROTEIN SPINSTER"/>
    <property type="match status" value="1"/>
</dbReference>
<comment type="subcellular location">
    <subcellularLocation>
        <location evidence="1">Membrane</location>
        <topology evidence="1">Multi-pass membrane protein</topology>
    </subcellularLocation>
</comment>
<feature type="transmembrane region" description="Helical" evidence="7">
    <location>
        <begin position="12"/>
        <end position="33"/>
    </location>
</feature>
<feature type="transmembrane region" description="Helical" evidence="7">
    <location>
        <begin position="143"/>
        <end position="165"/>
    </location>
</feature>
<keyword evidence="2" id="KW-0813">Transport</keyword>
<dbReference type="GO" id="GO:0016020">
    <property type="term" value="C:membrane"/>
    <property type="evidence" value="ECO:0007669"/>
    <property type="project" value="UniProtKB-SubCell"/>
</dbReference>
<evidence type="ECO:0000256" key="4">
    <source>
        <dbReference type="ARBA" id="ARBA00022989"/>
    </source>
</evidence>
<evidence type="ECO:0000256" key="1">
    <source>
        <dbReference type="ARBA" id="ARBA00004141"/>
    </source>
</evidence>
<evidence type="ECO:0000313" key="8">
    <source>
        <dbReference type="EMBL" id="CAE7024844.1"/>
    </source>
</evidence>
<evidence type="ECO:0000256" key="3">
    <source>
        <dbReference type="ARBA" id="ARBA00022692"/>
    </source>
</evidence>
<feature type="transmembrane region" description="Helical" evidence="7">
    <location>
        <begin position="242"/>
        <end position="265"/>
    </location>
</feature>
<feature type="transmembrane region" description="Helical" evidence="7">
    <location>
        <begin position="215"/>
        <end position="236"/>
    </location>
</feature>
<proteinExistence type="inferred from homology"/>
<dbReference type="Proteomes" id="UP000604046">
    <property type="component" value="Unassembled WGS sequence"/>
</dbReference>
<dbReference type="PANTHER" id="PTHR23505">
    <property type="entry name" value="SPINSTER"/>
    <property type="match status" value="1"/>
</dbReference>
<keyword evidence="3 7" id="KW-0812">Transmembrane</keyword>
<dbReference type="OrthoDB" id="431864at2759"/>
<evidence type="ECO:0000313" key="9">
    <source>
        <dbReference type="Proteomes" id="UP000604046"/>
    </source>
</evidence>
<dbReference type="Gene3D" id="1.20.1250.20">
    <property type="entry name" value="MFS general substrate transporter like domains"/>
    <property type="match status" value="2"/>
</dbReference>
<feature type="transmembrane region" description="Helical" evidence="7">
    <location>
        <begin position="310"/>
        <end position="328"/>
    </location>
</feature>
<feature type="transmembrane region" description="Helical" evidence="7">
    <location>
        <begin position="286"/>
        <end position="304"/>
    </location>
</feature>
<evidence type="ECO:0000256" key="7">
    <source>
        <dbReference type="SAM" id="Phobius"/>
    </source>
</evidence>
<name>A0A812IAH9_9DINO</name>
<evidence type="ECO:0008006" key="10">
    <source>
        <dbReference type="Google" id="ProtNLM"/>
    </source>
</evidence>
<dbReference type="InterPro" id="IPR044770">
    <property type="entry name" value="MFS_spinster-like"/>
</dbReference>
<dbReference type="Pfam" id="PF07690">
    <property type="entry name" value="MFS_1"/>
    <property type="match status" value="1"/>
</dbReference>
<dbReference type="InterPro" id="IPR036259">
    <property type="entry name" value="MFS_trans_sf"/>
</dbReference>
<reference evidence="8" key="1">
    <citation type="submission" date="2021-02" db="EMBL/GenBank/DDBJ databases">
        <authorList>
            <person name="Dougan E. K."/>
            <person name="Rhodes N."/>
            <person name="Thang M."/>
            <person name="Chan C."/>
        </authorList>
    </citation>
    <scope>NUCLEOTIDE SEQUENCE</scope>
</reference>
<protein>
    <recommendedName>
        <fullName evidence="10">Major facilitator superfamily (MFS) profile domain-containing protein</fullName>
    </recommendedName>
</protein>
<accession>A0A812IAH9</accession>
<dbReference type="AlphaFoldDB" id="A0A812IAH9"/>
<dbReference type="InterPro" id="IPR011701">
    <property type="entry name" value="MFS"/>
</dbReference>
<evidence type="ECO:0000256" key="2">
    <source>
        <dbReference type="ARBA" id="ARBA00022448"/>
    </source>
</evidence>
<evidence type="ECO:0000256" key="6">
    <source>
        <dbReference type="ARBA" id="ARBA00024338"/>
    </source>
</evidence>
<dbReference type="GO" id="GO:0022857">
    <property type="term" value="F:transmembrane transporter activity"/>
    <property type="evidence" value="ECO:0007669"/>
    <property type="project" value="InterPro"/>
</dbReference>
<feature type="transmembrane region" description="Helical" evidence="7">
    <location>
        <begin position="180"/>
        <end position="203"/>
    </location>
</feature>
<comment type="caution">
    <text evidence="8">The sequence shown here is derived from an EMBL/GenBank/DDBJ whole genome shotgun (WGS) entry which is preliminary data.</text>
</comment>
<feature type="transmembrane region" description="Helical" evidence="7">
    <location>
        <begin position="45"/>
        <end position="65"/>
    </location>
</feature>
<gene>
    <name evidence="8" type="ORF">SNAT2548_LOCUS3126</name>
</gene>
<keyword evidence="5 7" id="KW-0472">Membrane</keyword>